<dbReference type="EMBL" id="MLHL01000070">
    <property type="protein sequence ID" value="OOF46595.1"/>
    <property type="molecule type" value="Genomic_DNA"/>
</dbReference>
<keyword evidence="2" id="KW-1185">Reference proteome</keyword>
<evidence type="ECO:0000313" key="1">
    <source>
        <dbReference type="EMBL" id="OOF46595.1"/>
    </source>
</evidence>
<dbReference type="AlphaFoldDB" id="A0A1V3IXA3"/>
<evidence type="ECO:0000313" key="2">
    <source>
        <dbReference type="Proteomes" id="UP000189161"/>
    </source>
</evidence>
<protein>
    <submittedName>
        <fullName evidence="1">Uncharacterized protein</fullName>
    </submittedName>
</protein>
<name>A0A1V3IXA3_9PAST</name>
<dbReference type="RefSeq" id="WP_077478732.1">
    <property type="nucleotide sequence ID" value="NZ_MLHL01000070.1"/>
</dbReference>
<accession>A0A1V3IXA3</accession>
<dbReference type="OrthoDB" id="6636277at2"/>
<proteinExistence type="predicted"/>
<gene>
    <name evidence="1" type="ORF">BKK52_11320</name>
</gene>
<dbReference type="Proteomes" id="UP000189161">
    <property type="component" value="Unassembled WGS sequence"/>
</dbReference>
<sequence length="335" mass="37410">MLKITNETEFLEFISSIINDGNQKLNSKDFELPDIEFNGYPNLFFNVKGSTYSSTLTTPLLNALSELTSEIQKSYCLIKYETSNLQRLTLEDRQNIDIIFKIKEGSSEGESDNTQIANGIFSVIKEGMAGMNGWQKLAVLVTFIGAIGGLGYKWLDNQSIEEATSAATINNAITALSDTNKQALSLLKEHGGTDISNEIEQHSEQAQTLFFKEVAKDPNAKQATLNQITADRALLDDYKKRTSKHRSKTPKLDWFIIKGIELYAPQYIETDIDISVIRESDDAEFTLSTSLTLMSDEELSALKNALGTSNLVKIAYEELTENGKITKSQFVRIEQ</sequence>
<comment type="caution">
    <text evidence="1">The sequence shown here is derived from an EMBL/GenBank/DDBJ whole genome shotgun (WGS) entry which is preliminary data.</text>
</comment>
<organism evidence="1 2">
    <name type="scientific">Rodentibacter trehalosifermentans</name>
    <dbReference type="NCBI Taxonomy" id="1908263"/>
    <lineage>
        <taxon>Bacteria</taxon>
        <taxon>Pseudomonadati</taxon>
        <taxon>Pseudomonadota</taxon>
        <taxon>Gammaproteobacteria</taxon>
        <taxon>Pasteurellales</taxon>
        <taxon>Pasteurellaceae</taxon>
        <taxon>Rodentibacter</taxon>
    </lineage>
</organism>
<reference evidence="1 2" key="1">
    <citation type="submission" date="2016-10" db="EMBL/GenBank/DDBJ databases">
        <title>Rodentibacter gen. nov. and new species.</title>
        <authorList>
            <person name="Christensen H."/>
        </authorList>
    </citation>
    <scope>NUCLEOTIDE SEQUENCE [LARGE SCALE GENOMIC DNA]</scope>
    <source>
        <strain evidence="1 2">H1987082031</strain>
    </source>
</reference>